<dbReference type="SUPFAM" id="SSF51905">
    <property type="entry name" value="FAD/NAD(P)-binding domain"/>
    <property type="match status" value="1"/>
</dbReference>
<feature type="disulfide bond" description="Redox-active" evidence="10">
    <location>
        <begin position="43"/>
        <end position="48"/>
    </location>
</feature>
<feature type="binding site" evidence="9">
    <location>
        <position position="52"/>
    </location>
    <ligand>
        <name>FAD</name>
        <dbReference type="ChEBI" id="CHEBI:57692"/>
    </ligand>
</feature>
<evidence type="ECO:0000313" key="15">
    <source>
        <dbReference type="Proteomes" id="UP000182521"/>
    </source>
</evidence>
<dbReference type="PRINTS" id="PR00411">
    <property type="entry name" value="PNDRDTASEI"/>
</dbReference>
<dbReference type="NCBIfam" id="NF004776">
    <property type="entry name" value="PRK06116.1"/>
    <property type="match status" value="1"/>
</dbReference>
<keyword evidence="9" id="KW-0547">Nucleotide-binding</keyword>
<evidence type="ECO:0000256" key="4">
    <source>
        <dbReference type="ARBA" id="ARBA00022827"/>
    </source>
</evidence>
<evidence type="ECO:0000256" key="2">
    <source>
        <dbReference type="ARBA" id="ARBA00011738"/>
    </source>
</evidence>
<evidence type="ECO:0000256" key="11">
    <source>
        <dbReference type="RuleBase" id="RU003691"/>
    </source>
</evidence>
<feature type="binding site" evidence="9">
    <location>
        <position position="265"/>
    </location>
    <ligand>
        <name>NAD(+)</name>
        <dbReference type="ChEBI" id="CHEBI:57540"/>
    </ligand>
</feature>
<dbReference type="PIRSF" id="PIRSF000350">
    <property type="entry name" value="Mercury_reductase_MerA"/>
    <property type="match status" value="1"/>
</dbReference>
<dbReference type="PANTHER" id="PTHR42737">
    <property type="entry name" value="GLUTATHIONE REDUCTASE"/>
    <property type="match status" value="1"/>
</dbReference>
<feature type="binding site" evidence="9">
    <location>
        <begin position="177"/>
        <end position="184"/>
    </location>
    <ligand>
        <name>NAD(+)</name>
        <dbReference type="ChEBI" id="CHEBI:57540"/>
    </ligand>
</feature>
<proteinExistence type="inferred from homology"/>
<dbReference type="GO" id="GO:0050661">
    <property type="term" value="F:NADP binding"/>
    <property type="evidence" value="ECO:0007669"/>
    <property type="project" value="InterPro"/>
</dbReference>
<dbReference type="EMBL" id="CP009654">
    <property type="protein sequence ID" value="APC96677.1"/>
    <property type="molecule type" value="Genomic_DNA"/>
</dbReference>
<dbReference type="InterPro" id="IPR023753">
    <property type="entry name" value="FAD/NAD-binding_dom"/>
</dbReference>
<dbReference type="SUPFAM" id="SSF55424">
    <property type="entry name" value="FAD/NAD-linked reductases, dimerisation (C-terminal) domain"/>
    <property type="match status" value="1"/>
</dbReference>
<dbReference type="FunFam" id="3.50.50.60:FF:000235">
    <property type="entry name" value="Glutathione reductase"/>
    <property type="match status" value="1"/>
</dbReference>
<keyword evidence="5 11" id="KW-0560">Oxidoreductase</keyword>
<feature type="binding site" evidence="9">
    <location>
        <position position="307"/>
    </location>
    <ligand>
        <name>FAD</name>
        <dbReference type="ChEBI" id="CHEBI:57692"/>
    </ligand>
</feature>
<evidence type="ECO:0000256" key="3">
    <source>
        <dbReference type="ARBA" id="ARBA00022630"/>
    </source>
</evidence>
<dbReference type="Pfam" id="PF07992">
    <property type="entry name" value="Pyr_redox_2"/>
    <property type="match status" value="1"/>
</dbReference>
<feature type="active site" description="Proton acceptor" evidence="8">
    <location>
        <position position="443"/>
    </location>
</feature>
<dbReference type="GO" id="GO:0034599">
    <property type="term" value="P:cellular response to oxidative stress"/>
    <property type="evidence" value="ECO:0007669"/>
    <property type="project" value="TreeGrafter"/>
</dbReference>
<dbReference type="Pfam" id="PF02852">
    <property type="entry name" value="Pyr_redox_dim"/>
    <property type="match status" value="1"/>
</dbReference>
<dbReference type="EC" id="1.8.1.7" evidence="14"/>
<evidence type="ECO:0000256" key="9">
    <source>
        <dbReference type="PIRSR" id="PIRSR000350-3"/>
    </source>
</evidence>
<organism evidence="14 15">
    <name type="scientific">Francisella frigiditurris</name>
    <dbReference type="NCBI Taxonomy" id="1542390"/>
    <lineage>
        <taxon>Bacteria</taxon>
        <taxon>Pseudomonadati</taxon>
        <taxon>Pseudomonadota</taxon>
        <taxon>Gammaproteobacteria</taxon>
        <taxon>Thiotrichales</taxon>
        <taxon>Francisellaceae</taxon>
        <taxon>Francisella</taxon>
    </lineage>
</organism>
<evidence type="ECO:0000256" key="6">
    <source>
        <dbReference type="ARBA" id="ARBA00023157"/>
    </source>
</evidence>
<dbReference type="Proteomes" id="UP000182521">
    <property type="component" value="Chromosome"/>
</dbReference>
<feature type="domain" description="Pyridine nucleotide-disulphide oxidoreductase dimerisation" evidence="12">
    <location>
        <begin position="343"/>
        <end position="453"/>
    </location>
</feature>
<dbReference type="STRING" id="1542390.KX01_1170"/>
<keyword evidence="7 11" id="KW-0676">Redox-active center</keyword>
<keyword evidence="6" id="KW-1015">Disulfide bond</keyword>
<comment type="subunit">
    <text evidence="2">Homodimer.</text>
</comment>
<dbReference type="InterPro" id="IPR016156">
    <property type="entry name" value="FAD/NAD-linked_Rdtase_dimer_sf"/>
</dbReference>
<gene>
    <name evidence="14" type="primary">gor</name>
    <name evidence="14" type="ORF">KX01_1170</name>
</gene>
<dbReference type="GO" id="GO:0006749">
    <property type="term" value="P:glutathione metabolic process"/>
    <property type="evidence" value="ECO:0007669"/>
    <property type="project" value="InterPro"/>
</dbReference>
<keyword evidence="4 9" id="KW-0274">FAD</keyword>
<dbReference type="PRINTS" id="PR00368">
    <property type="entry name" value="FADPNR"/>
</dbReference>
<dbReference type="GO" id="GO:0050660">
    <property type="term" value="F:flavin adenine dinucleotide binding"/>
    <property type="evidence" value="ECO:0007669"/>
    <property type="project" value="InterPro"/>
</dbReference>
<evidence type="ECO:0000256" key="8">
    <source>
        <dbReference type="PIRSR" id="PIRSR000350-2"/>
    </source>
</evidence>
<evidence type="ECO:0000256" key="10">
    <source>
        <dbReference type="PIRSR" id="PIRSR000350-4"/>
    </source>
</evidence>
<dbReference type="InterPro" id="IPR001100">
    <property type="entry name" value="Pyr_nuc-diS_OxRdtase"/>
</dbReference>
<feature type="domain" description="FAD/NAD(P)-binding" evidence="13">
    <location>
        <begin position="6"/>
        <end position="320"/>
    </location>
</feature>
<evidence type="ECO:0000259" key="13">
    <source>
        <dbReference type="Pfam" id="PF07992"/>
    </source>
</evidence>
<keyword evidence="15" id="KW-1185">Reference proteome</keyword>
<comment type="similarity">
    <text evidence="1 11">Belongs to the class-I pyridine nucleotide-disulfide oxidoreductase family.</text>
</comment>
<dbReference type="InterPro" id="IPR006322">
    <property type="entry name" value="Glutathione_Rdtase_euk/bac"/>
</dbReference>
<evidence type="ECO:0000256" key="1">
    <source>
        <dbReference type="ARBA" id="ARBA00007532"/>
    </source>
</evidence>
<evidence type="ECO:0000313" key="14">
    <source>
        <dbReference type="EMBL" id="APC96677.1"/>
    </source>
</evidence>
<evidence type="ECO:0000256" key="5">
    <source>
        <dbReference type="ARBA" id="ARBA00023002"/>
    </source>
</evidence>
<dbReference type="RefSeq" id="WP_071664084.1">
    <property type="nucleotide sequence ID" value="NZ_CP009654.1"/>
</dbReference>
<dbReference type="InterPro" id="IPR036188">
    <property type="entry name" value="FAD/NAD-bd_sf"/>
</dbReference>
<dbReference type="KEGG" id="frc:KX01_1170"/>
<dbReference type="PANTHER" id="PTHR42737:SF2">
    <property type="entry name" value="GLUTATHIONE REDUCTASE"/>
    <property type="match status" value="1"/>
</dbReference>
<feature type="binding site" evidence="9">
    <location>
        <position position="116"/>
    </location>
    <ligand>
        <name>FAD</name>
        <dbReference type="ChEBI" id="CHEBI:57692"/>
    </ligand>
</feature>
<dbReference type="InterPro" id="IPR046952">
    <property type="entry name" value="GSHR/TRXR-like"/>
</dbReference>
<keyword evidence="3 11" id="KW-0285">Flavoprotein</keyword>
<sequence length="454" mass="49670">MSKNHFDVISVGGGSGGIAAAVQAAKFGKKVAIIEKYELGGTCVNRGCVPKKAMWYGGMLAEQLKHDVKGYGFDIDYKGFNWKVLKEKRATYIGNIHGFYDRLLDKWDITHFNNWGKFKDNKSVELDNGEVVTADHIYISPGAYPIVPNNIPGAEFGITSDGFFELEDTPKKAVIVGGGYIAVEIAGVLNALGTDVTIVIRKEKPLRGFDNDIVDTLVESMNTLGLKILNNNNVTKVEKAGANLNIEFDNAESLKDVDTLIWATGRAPNTHNLGLENTDIEYNKKTGTIDINVWQETNVKGVYALGDATENAQLTPVAIACGRRLSRRLFNGETGLKPKLEYIPTVIFSHPAIGTVGLSEEDAISKYGKDDIKVYKSRFTALYSAISGFRMPTVMKLVVQGKEEKVIGCHMIGLNVDEMLQGFSVAINMGATKKDFDDTIAIHPTSSEELVTMV</sequence>
<dbReference type="InterPro" id="IPR004099">
    <property type="entry name" value="Pyr_nucl-diS_OxRdtase_dimer"/>
</dbReference>
<dbReference type="PROSITE" id="PS00076">
    <property type="entry name" value="PYRIDINE_REDOX_1"/>
    <property type="match status" value="1"/>
</dbReference>
<dbReference type="AlphaFoldDB" id="A0A1J0KSE5"/>
<evidence type="ECO:0000259" key="12">
    <source>
        <dbReference type="Pfam" id="PF02852"/>
    </source>
</evidence>
<dbReference type="InterPro" id="IPR012999">
    <property type="entry name" value="Pyr_OxRdtase_I_AS"/>
</dbReference>
<accession>A0A1J0KSE5</accession>
<dbReference type="GO" id="GO:0004362">
    <property type="term" value="F:glutathione-disulfide reductase (NADPH) activity"/>
    <property type="evidence" value="ECO:0007669"/>
    <property type="project" value="UniProtKB-EC"/>
</dbReference>
<dbReference type="GO" id="GO:0005829">
    <property type="term" value="C:cytosol"/>
    <property type="evidence" value="ECO:0007669"/>
    <property type="project" value="TreeGrafter"/>
</dbReference>
<reference evidence="15" key="1">
    <citation type="submission" date="2014-10" db="EMBL/GenBank/DDBJ databases">
        <authorList>
            <person name="Kuske C.R."/>
            <person name="Challacombe J.F."/>
            <person name="Daligault H.E."/>
            <person name="Davenport K.W."/>
            <person name="Johnson S.L."/>
            <person name="Siddaramappa S."/>
            <person name="Petersen J.M."/>
        </authorList>
    </citation>
    <scope>NUCLEOTIDE SEQUENCE [LARGE SCALE GENOMIC DNA]</scope>
    <source>
        <strain evidence="15">CA97-1460</strain>
    </source>
</reference>
<dbReference type="OrthoDB" id="9800167at2"/>
<comment type="cofactor">
    <cofactor evidence="9">
        <name>FAD</name>
        <dbReference type="ChEBI" id="CHEBI:57692"/>
    </cofactor>
    <text evidence="9">Binds 1 FAD per subunit.</text>
</comment>
<keyword evidence="9" id="KW-0520">NAD</keyword>
<dbReference type="Gene3D" id="3.30.390.30">
    <property type="match status" value="1"/>
</dbReference>
<evidence type="ECO:0000256" key="7">
    <source>
        <dbReference type="ARBA" id="ARBA00023284"/>
    </source>
</evidence>
<dbReference type="NCBIfam" id="TIGR01421">
    <property type="entry name" value="gluta_reduc_1"/>
    <property type="match status" value="1"/>
</dbReference>
<protein>
    <submittedName>
        <fullName evidence="14">Glutathione-disulfide reductase</fullName>
        <ecNumber evidence="14">1.8.1.7</ecNumber>
    </submittedName>
</protein>
<dbReference type="Gene3D" id="3.50.50.60">
    <property type="entry name" value="FAD/NAD(P)-binding domain"/>
    <property type="match status" value="2"/>
</dbReference>
<name>A0A1J0KSE5_9GAMM</name>
<dbReference type="FunFam" id="3.30.390.30:FF:000003">
    <property type="entry name" value="Glutathione reductase"/>
    <property type="match status" value="1"/>
</dbReference>
<dbReference type="GO" id="GO:0045454">
    <property type="term" value="P:cell redox homeostasis"/>
    <property type="evidence" value="ECO:0007669"/>
    <property type="project" value="InterPro"/>
</dbReference>